<dbReference type="SUPFAM" id="SSF46689">
    <property type="entry name" value="Homeodomain-like"/>
    <property type="match status" value="1"/>
</dbReference>
<keyword evidence="6" id="KW-1185">Reference proteome</keyword>
<organism evidence="5 6">
    <name type="scientific">Citrullus colocynthis</name>
    <name type="common">colocynth</name>
    <dbReference type="NCBI Taxonomy" id="252529"/>
    <lineage>
        <taxon>Eukaryota</taxon>
        <taxon>Viridiplantae</taxon>
        <taxon>Streptophyta</taxon>
        <taxon>Embryophyta</taxon>
        <taxon>Tracheophyta</taxon>
        <taxon>Spermatophyta</taxon>
        <taxon>Magnoliopsida</taxon>
        <taxon>eudicotyledons</taxon>
        <taxon>Gunneridae</taxon>
        <taxon>Pentapetalae</taxon>
        <taxon>rosids</taxon>
        <taxon>fabids</taxon>
        <taxon>Cucurbitales</taxon>
        <taxon>Cucurbitaceae</taxon>
        <taxon>Benincaseae</taxon>
        <taxon>Citrullus</taxon>
    </lineage>
</organism>
<dbReference type="SMART" id="SM00717">
    <property type="entry name" value="SANT"/>
    <property type="match status" value="2"/>
</dbReference>
<dbReference type="InterPro" id="IPR009057">
    <property type="entry name" value="Homeodomain-like_sf"/>
</dbReference>
<dbReference type="EMBL" id="OZ021741">
    <property type="protein sequence ID" value="CAK9325997.1"/>
    <property type="molecule type" value="Genomic_DNA"/>
</dbReference>
<dbReference type="InterPro" id="IPR001005">
    <property type="entry name" value="SANT/Myb"/>
</dbReference>
<keyword evidence="2" id="KW-0539">Nucleus</keyword>
<dbReference type="PANTHER" id="PTHR45614">
    <property type="entry name" value="MYB PROTEIN-RELATED"/>
    <property type="match status" value="1"/>
</dbReference>
<name>A0ABP0YZN7_9ROSI</name>
<evidence type="ECO:0000256" key="2">
    <source>
        <dbReference type="ARBA" id="ARBA00023242"/>
    </source>
</evidence>
<evidence type="ECO:0008006" key="7">
    <source>
        <dbReference type="Google" id="ProtNLM"/>
    </source>
</evidence>
<evidence type="ECO:0000259" key="3">
    <source>
        <dbReference type="PROSITE" id="PS50090"/>
    </source>
</evidence>
<protein>
    <recommendedName>
        <fullName evidence="7">MYB transcription factor</fullName>
    </recommendedName>
</protein>
<reference evidence="5 6" key="1">
    <citation type="submission" date="2024-03" db="EMBL/GenBank/DDBJ databases">
        <authorList>
            <person name="Gkanogiannis A."/>
            <person name="Becerra Lopez-Lavalle L."/>
        </authorList>
    </citation>
    <scope>NUCLEOTIDE SEQUENCE [LARGE SCALE GENOMIC DNA]</scope>
</reference>
<accession>A0ABP0YZN7</accession>
<sequence length="256" mass="29292">MVMGSKSKVCGRGHWRPAEDTKLKELVSVYGPQNWNLIAEKVEGRSGKSCRLRWFNQLDPRINRRAFTEEEEERLMQAHGIYGNKWAMIARLLPGRTDNAVKNHWHVLTARNCKQHFTAYRRRKLTHPLPLPHAQPSSYPPSRVNHMPSHLIPPGSETCNEMEVISSYSCHKTSSDDENQSYDTHYRPSYTMIKMQQRSNYNYNNSHRQIQNNNTTPWDHIILGSEGSSSVSEENGVGSSDLVEPGFIDFLGVGAK</sequence>
<feature type="domain" description="Myb-like" evidence="3">
    <location>
        <begin position="59"/>
        <end position="109"/>
    </location>
</feature>
<feature type="domain" description="HTH myb-type" evidence="4">
    <location>
        <begin position="7"/>
        <end position="58"/>
    </location>
</feature>
<dbReference type="Gene3D" id="1.10.10.60">
    <property type="entry name" value="Homeodomain-like"/>
    <property type="match status" value="2"/>
</dbReference>
<dbReference type="PANTHER" id="PTHR45614:SF175">
    <property type="entry name" value="TRANSCRIPTION FACTOR MYB105-RELATED"/>
    <property type="match status" value="1"/>
</dbReference>
<comment type="subcellular location">
    <subcellularLocation>
        <location evidence="1">Nucleus</location>
    </subcellularLocation>
</comment>
<feature type="domain" description="HTH myb-type" evidence="4">
    <location>
        <begin position="59"/>
        <end position="113"/>
    </location>
</feature>
<dbReference type="Pfam" id="PF13921">
    <property type="entry name" value="Myb_DNA-bind_6"/>
    <property type="match status" value="1"/>
</dbReference>
<feature type="domain" description="Myb-like" evidence="3">
    <location>
        <begin position="12"/>
        <end position="58"/>
    </location>
</feature>
<evidence type="ECO:0000256" key="1">
    <source>
        <dbReference type="ARBA" id="ARBA00004123"/>
    </source>
</evidence>
<gene>
    <name evidence="5" type="ORF">CITCOLO1_LOCUS18289</name>
</gene>
<dbReference type="Proteomes" id="UP001642487">
    <property type="component" value="Chromosome 7"/>
</dbReference>
<dbReference type="InterPro" id="IPR050560">
    <property type="entry name" value="MYB_TF"/>
</dbReference>
<proteinExistence type="predicted"/>
<evidence type="ECO:0000313" key="5">
    <source>
        <dbReference type="EMBL" id="CAK9325997.1"/>
    </source>
</evidence>
<dbReference type="PROSITE" id="PS50090">
    <property type="entry name" value="MYB_LIKE"/>
    <property type="match status" value="2"/>
</dbReference>
<dbReference type="InterPro" id="IPR017930">
    <property type="entry name" value="Myb_dom"/>
</dbReference>
<evidence type="ECO:0000313" key="6">
    <source>
        <dbReference type="Proteomes" id="UP001642487"/>
    </source>
</evidence>
<dbReference type="PROSITE" id="PS51294">
    <property type="entry name" value="HTH_MYB"/>
    <property type="match status" value="2"/>
</dbReference>
<evidence type="ECO:0000259" key="4">
    <source>
        <dbReference type="PROSITE" id="PS51294"/>
    </source>
</evidence>
<dbReference type="CDD" id="cd00167">
    <property type="entry name" value="SANT"/>
    <property type="match status" value="2"/>
</dbReference>